<gene>
    <name evidence="6" type="ORF">GCM10023318_39990</name>
</gene>
<accession>A0ABP9KKN8</accession>
<dbReference type="InterPro" id="IPR039424">
    <property type="entry name" value="SBP_5"/>
</dbReference>
<comment type="caution">
    <text evidence="6">The sequence shown here is derived from an EMBL/GenBank/DDBJ whole genome shotgun (WGS) entry which is preliminary data.</text>
</comment>
<dbReference type="Pfam" id="PF00496">
    <property type="entry name" value="SBP_bac_5"/>
    <property type="match status" value="1"/>
</dbReference>
<evidence type="ECO:0000259" key="5">
    <source>
        <dbReference type="Pfam" id="PF00496"/>
    </source>
</evidence>
<dbReference type="InterPro" id="IPR000914">
    <property type="entry name" value="SBP_5_dom"/>
</dbReference>
<dbReference type="PIRSF" id="PIRSF002741">
    <property type="entry name" value="MppA"/>
    <property type="match status" value="1"/>
</dbReference>
<reference evidence="7" key="1">
    <citation type="journal article" date="2019" name="Int. J. Syst. Evol. Microbiol.">
        <title>The Global Catalogue of Microorganisms (GCM) 10K type strain sequencing project: providing services to taxonomists for standard genome sequencing and annotation.</title>
        <authorList>
            <consortium name="The Broad Institute Genomics Platform"/>
            <consortium name="The Broad Institute Genome Sequencing Center for Infectious Disease"/>
            <person name="Wu L."/>
            <person name="Ma J."/>
        </authorList>
    </citation>
    <scope>NUCLEOTIDE SEQUENCE [LARGE SCALE GENOMIC DNA]</scope>
    <source>
        <strain evidence="7">JCM 18298</strain>
    </source>
</reference>
<organism evidence="6 7">
    <name type="scientific">Nocardia callitridis</name>
    <dbReference type="NCBI Taxonomy" id="648753"/>
    <lineage>
        <taxon>Bacteria</taxon>
        <taxon>Bacillati</taxon>
        <taxon>Actinomycetota</taxon>
        <taxon>Actinomycetes</taxon>
        <taxon>Mycobacteriales</taxon>
        <taxon>Nocardiaceae</taxon>
        <taxon>Nocardia</taxon>
    </lineage>
</organism>
<dbReference type="Gene3D" id="3.40.190.10">
    <property type="entry name" value="Periplasmic binding protein-like II"/>
    <property type="match status" value="1"/>
</dbReference>
<evidence type="ECO:0000256" key="4">
    <source>
        <dbReference type="SAM" id="SignalP"/>
    </source>
</evidence>
<evidence type="ECO:0000313" key="7">
    <source>
        <dbReference type="Proteomes" id="UP001500603"/>
    </source>
</evidence>
<dbReference type="PROSITE" id="PS51257">
    <property type="entry name" value="PROKAR_LIPOPROTEIN"/>
    <property type="match status" value="1"/>
</dbReference>
<comment type="similarity">
    <text evidence="1">Belongs to the bacterial solute-binding protein 5 family.</text>
</comment>
<keyword evidence="3 4" id="KW-0732">Signal</keyword>
<protein>
    <submittedName>
        <fullName evidence="6">ABC transporter substrate-binding protein</fullName>
    </submittedName>
</protein>
<evidence type="ECO:0000256" key="2">
    <source>
        <dbReference type="ARBA" id="ARBA00022448"/>
    </source>
</evidence>
<name>A0ABP9KKN8_9NOCA</name>
<feature type="signal peptide" evidence="4">
    <location>
        <begin position="1"/>
        <end position="23"/>
    </location>
</feature>
<dbReference type="InterPro" id="IPR030678">
    <property type="entry name" value="Peptide/Ni-bd"/>
</dbReference>
<dbReference type="Proteomes" id="UP001500603">
    <property type="component" value="Unassembled WGS sequence"/>
</dbReference>
<dbReference type="Gene3D" id="3.10.105.10">
    <property type="entry name" value="Dipeptide-binding Protein, Domain 3"/>
    <property type="match status" value="1"/>
</dbReference>
<dbReference type="PANTHER" id="PTHR30290:SF9">
    <property type="entry name" value="OLIGOPEPTIDE-BINDING PROTEIN APPA"/>
    <property type="match status" value="1"/>
</dbReference>
<dbReference type="PANTHER" id="PTHR30290">
    <property type="entry name" value="PERIPLASMIC BINDING COMPONENT OF ABC TRANSPORTER"/>
    <property type="match status" value="1"/>
</dbReference>
<dbReference type="SUPFAM" id="SSF53850">
    <property type="entry name" value="Periplasmic binding protein-like II"/>
    <property type="match status" value="1"/>
</dbReference>
<evidence type="ECO:0000256" key="3">
    <source>
        <dbReference type="ARBA" id="ARBA00022729"/>
    </source>
</evidence>
<evidence type="ECO:0000256" key="1">
    <source>
        <dbReference type="ARBA" id="ARBA00005695"/>
    </source>
</evidence>
<dbReference type="RefSeq" id="WP_345497055.1">
    <property type="nucleotide sequence ID" value="NZ_BAABJM010000003.1"/>
</dbReference>
<feature type="chain" id="PRO_5047084608" evidence="4">
    <location>
        <begin position="24"/>
        <end position="535"/>
    </location>
</feature>
<keyword evidence="7" id="KW-1185">Reference proteome</keyword>
<sequence length="535" mass="58254">MGIDRVGIFAAATALAVGLSACSAPGATSGNPDQFVVIDTEEIGDFSPLLGQGKNGESKIFESLFRVAEGVDDRVPDTVPVLAAGPPEPVHGDLSRWKVRTRQGVTFSDGTTFGPEDVVATYNSLIDPVFAAPIAADYDFLRKAEQTGPDTVEFQLNGAYSDFGHRLFLAIAPSEAFARPGPADQAELNKHPIGTGPYELTESRPDQVTLTARDDYWGERASVRTFVIRRTDDDNARAAQLRDGADGTVLPPELADAAAKDGYRVVPGVANDWRAITMPSGNPVAGDPAVRKALNYAVDRHAMVDHVMGGHGAPMSTLVNQVYGETYDPTQDFGFDQNEAARVLDAAGWRPGRDGIRERDGRKATFEIAYYPTEVLRRDLTMAVVSDAKKVGIDITPVAVDKTTVTPEYLAKTPFMVGGGGQPYTVDSQLYTKLHSRYAAPGVGSKWDNTSDYVNPEVDRLLDAARVETDPKRRTQLYRDVQAEYHRDPAMLALATTNHVYVLRDNGWHVTPTALEPHSHGVAWGPWYGLARWRR</sequence>
<dbReference type="Gene3D" id="3.90.76.10">
    <property type="entry name" value="Dipeptide-binding Protein, Domain 1"/>
    <property type="match status" value="1"/>
</dbReference>
<dbReference type="EMBL" id="BAABJM010000003">
    <property type="protein sequence ID" value="GAA5059461.1"/>
    <property type="molecule type" value="Genomic_DNA"/>
</dbReference>
<evidence type="ECO:0000313" key="6">
    <source>
        <dbReference type="EMBL" id="GAA5059461.1"/>
    </source>
</evidence>
<keyword evidence="2" id="KW-0813">Transport</keyword>
<proteinExistence type="inferred from homology"/>
<feature type="domain" description="Solute-binding protein family 5" evidence="5">
    <location>
        <begin position="79"/>
        <end position="429"/>
    </location>
</feature>